<keyword evidence="2" id="KW-0719">Serine esterase</keyword>
<gene>
    <name evidence="8" type="primary">100124192</name>
</gene>
<evidence type="ECO:0000256" key="3">
    <source>
        <dbReference type="ARBA" id="ARBA00022801"/>
    </source>
</evidence>
<dbReference type="OMA" id="MIELWVN"/>
<dbReference type="Proteomes" id="UP000002358">
    <property type="component" value="Chromosome 5"/>
</dbReference>
<dbReference type="PROSITE" id="PS00122">
    <property type="entry name" value="CARBOXYLESTERASE_B_1"/>
    <property type="match status" value="1"/>
</dbReference>
<evidence type="ECO:0000256" key="1">
    <source>
        <dbReference type="ARBA" id="ARBA00005964"/>
    </source>
</evidence>
<dbReference type="InterPro" id="IPR019826">
    <property type="entry name" value="Carboxylesterase_B_AS"/>
</dbReference>
<dbReference type="InterPro" id="IPR002018">
    <property type="entry name" value="CarbesteraseB"/>
</dbReference>
<dbReference type="PANTHER" id="PTHR43142:SF1">
    <property type="entry name" value="CARBOXYLIC ESTER HYDROLASE"/>
    <property type="match status" value="1"/>
</dbReference>
<dbReference type="Gene3D" id="3.40.50.1820">
    <property type="entry name" value="alpha/beta hydrolase"/>
    <property type="match status" value="1"/>
</dbReference>
<dbReference type="GO" id="GO:0052689">
    <property type="term" value="F:carboxylic ester hydrolase activity"/>
    <property type="evidence" value="ECO:0007669"/>
    <property type="project" value="UniProtKB-KW"/>
</dbReference>
<reference evidence="8" key="1">
    <citation type="submission" date="2021-01" db="UniProtKB">
        <authorList>
            <consortium name="EnsemblMetazoa"/>
        </authorList>
    </citation>
    <scope>IDENTIFICATION</scope>
</reference>
<dbReference type="Pfam" id="PF00135">
    <property type="entry name" value="COesterase"/>
    <property type="match status" value="1"/>
</dbReference>
<sequence>MEQQQQWKIQVSTASGELLGSKQTSCQGDDYFSFKGIPYAKPPVGSLRFRDPEPLKPWTGVREAFNHGPTSAQLDHATGQIHGSEDCLYLNVYTRGLDEAERMPVMLWIHGGGFLFGSGDDISFGPDYFMTKRVVLVTINYRLGVLGFLNLEDEVASGNQGLKDQVTALKWVRENITNFGGDPDNVTIFGASAGAASVHYLCLSPLARGLFHKAICQSGDAFCPWASKSEPIESVYEFLDHLGCKDREPKAIVEFLRSVNYKKLIEAQEKLLNPQKWLQMVFPFGPGIDEKSDNPFLPVPIAVAAEEGVQVPLMIGYNSLEAIFLHRFLQAAGLKELNGDFDKYIGPTISDQIRPYGATLADLKQLYFNGEDIGEHNLRKIMEFWGDLGFVEPIHRLVRIQFHNSAAPTYLYKLSFEKNITLTKKSLGFNIDGVSHGDELTYLFRSKECEAANLEQLQPGTGADKVMKRMIELWVNFAQTGRPTPVKSELVPYYWQPLASHVVLRYLNIDEELRMEKMLNIEQRYSFKKTSRQVYY</sequence>
<name>A0A7M6UDJ1_NASVI</name>
<evidence type="ECO:0000256" key="2">
    <source>
        <dbReference type="ARBA" id="ARBA00022487"/>
    </source>
</evidence>
<evidence type="ECO:0000313" key="8">
    <source>
        <dbReference type="EnsemblMetazoa" id="NP_001165960"/>
    </source>
</evidence>
<dbReference type="EC" id="3.1.1.-" evidence="6"/>
<keyword evidence="9" id="KW-1185">Reference proteome</keyword>
<dbReference type="InterPro" id="IPR019819">
    <property type="entry name" value="Carboxylesterase_B_CS"/>
</dbReference>
<keyword evidence="5" id="KW-0325">Glycoprotein</keyword>
<dbReference type="InterPro" id="IPR029058">
    <property type="entry name" value="AB_hydrolase_fold"/>
</dbReference>
<evidence type="ECO:0000256" key="5">
    <source>
        <dbReference type="ARBA" id="ARBA00023180"/>
    </source>
</evidence>
<keyword evidence="4" id="KW-1015">Disulfide bond</keyword>
<evidence type="ECO:0000256" key="6">
    <source>
        <dbReference type="RuleBase" id="RU361235"/>
    </source>
</evidence>
<evidence type="ECO:0000259" key="7">
    <source>
        <dbReference type="Pfam" id="PF00135"/>
    </source>
</evidence>
<organism evidence="8 9">
    <name type="scientific">Nasonia vitripennis</name>
    <name type="common">Parasitic wasp</name>
    <dbReference type="NCBI Taxonomy" id="7425"/>
    <lineage>
        <taxon>Eukaryota</taxon>
        <taxon>Metazoa</taxon>
        <taxon>Ecdysozoa</taxon>
        <taxon>Arthropoda</taxon>
        <taxon>Hexapoda</taxon>
        <taxon>Insecta</taxon>
        <taxon>Pterygota</taxon>
        <taxon>Neoptera</taxon>
        <taxon>Endopterygota</taxon>
        <taxon>Hymenoptera</taxon>
        <taxon>Apocrita</taxon>
        <taxon>Proctotrupomorpha</taxon>
        <taxon>Chalcidoidea</taxon>
        <taxon>Pteromalidae</taxon>
        <taxon>Pteromalinae</taxon>
        <taxon>Nasonia</taxon>
    </lineage>
</organism>
<feature type="domain" description="Carboxylesterase type B" evidence="7">
    <location>
        <begin position="10"/>
        <end position="520"/>
    </location>
</feature>
<keyword evidence="3 6" id="KW-0378">Hydrolase</keyword>
<dbReference type="ESTHER" id="nasvi-k7in31">
    <property type="family name" value="Carb_B_Arthropoda"/>
</dbReference>
<dbReference type="SUPFAM" id="SSF53474">
    <property type="entry name" value="alpha/beta-Hydrolases"/>
    <property type="match status" value="1"/>
</dbReference>
<protein>
    <recommendedName>
        <fullName evidence="6">Carboxylic ester hydrolase</fullName>
        <ecNumber evidence="6">3.1.1.-</ecNumber>
    </recommendedName>
</protein>
<accession>A0A7M6UDJ1</accession>
<proteinExistence type="inferred from homology"/>
<dbReference type="InParanoid" id="A0A7M6UDJ1"/>
<dbReference type="AlphaFoldDB" id="A0A7M6UDJ1"/>
<evidence type="ECO:0000256" key="4">
    <source>
        <dbReference type="ARBA" id="ARBA00023157"/>
    </source>
</evidence>
<comment type="similarity">
    <text evidence="1 6">Belongs to the type-B carboxylesterase/lipase family.</text>
</comment>
<dbReference type="KEGG" id="nvi:100124192"/>
<dbReference type="OrthoDB" id="19653at2759"/>
<dbReference type="SMR" id="A0A7M6UDJ1"/>
<dbReference type="PROSITE" id="PS00941">
    <property type="entry name" value="CARBOXYLESTERASE_B_2"/>
    <property type="match status" value="1"/>
</dbReference>
<evidence type="ECO:0000313" key="9">
    <source>
        <dbReference type="Proteomes" id="UP000002358"/>
    </source>
</evidence>
<dbReference type="PANTHER" id="PTHR43142">
    <property type="entry name" value="CARBOXYLIC ESTER HYDROLASE"/>
    <property type="match status" value="1"/>
</dbReference>
<dbReference type="EnsemblMetazoa" id="NM_001172489">
    <property type="protein sequence ID" value="NP_001165960"/>
    <property type="gene ID" value="GeneID_100124192"/>
</dbReference>